<dbReference type="PROSITE" id="PS00409">
    <property type="entry name" value="PROKAR_NTER_METHYL"/>
    <property type="match status" value="1"/>
</dbReference>
<feature type="transmembrane region" description="Helical" evidence="1">
    <location>
        <begin position="12"/>
        <end position="33"/>
    </location>
</feature>
<dbReference type="AlphaFoldDB" id="A0A7G9FJS4"/>
<dbReference type="Proteomes" id="UP000515819">
    <property type="component" value="Chromosome"/>
</dbReference>
<accession>A0A7G9FJS4</accession>
<keyword evidence="1" id="KW-0812">Transmembrane</keyword>
<name>A0A7G9FJS4_9FIRM</name>
<evidence type="ECO:0000256" key="1">
    <source>
        <dbReference type="SAM" id="Phobius"/>
    </source>
</evidence>
<dbReference type="Pfam" id="PF07963">
    <property type="entry name" value="N_methyl"/>
    <property type="match status" value="1"/>
</dbReference>
<dbReference type="InterPro" id="IPR012902">
    <property type="entry name" value="N_methyl_site"/>
</dbReference>
<dbReference type="NCBIfam" id="TIGR02532">
    <property type="entry name" value="IV_pilin_GFxxxE"/>
    <property type="match status" value="1"/>
</dbReference>
<reference evidence="2 3" key="1">
    <citation type="submission" date="2020-08" db="EMBL/GenBank/DDBJ databases">
        <authorList>
            <person name="Liu C."/>
            <person name="Sun Q."/>
        </authorList>
    </citation>
    <scope>NUCLEOTIDE SEQUENCE [LARGE SCALE GENOMIC DNA]</scope>
    <source>
        <strain evidence="2 3">NSJ-4</strain>
    </source>
</reference>
<proteinExistence type="predicted"/>
<evidence type="ECO:0000313" key="2">
    <source>
        <dbReference type="EMBL" id="QNL98805.1"/>
    </source>
</evidence>
<keyword evidence="3" id="KW-1185">Reference proteome</keyword>
<organism evidence="2 3">
    <name type="scientific">Wujia chipingensis</name>
    <dbReference type="NCBI Taxonomy" id="2763670"/>
    <lineage>
        <taxon>Bacteria</taxon>
        <taxon>Bacillati</taxon>
        <taxon>Bacillota</taxon>
        <taxon>Clostridia</taxon>
        <taxon>Lachnospirales</taxon>
        <taxon>Lachnospiraceae</taxon>
        <taxon>Wujia</taxon>
    </lineage>
</organism>
<dbReference type="EMBL" id="CP060632">
    <property type="protein sequence ID" value="QNL98805.1"/>
    <property type="molecule type" value="Genomic_DNA"/>
</dbReference>
<dbReference type="KEGG" id="wcp:H9Q76_08600"/>
<gene>
    <name evidence="2" type="ORF">H9Q76_08600</name>
</gene>
<evidence type="ECO:0000313" key="3">
    <source>
        <dbReference type="Proteomes" id="UP000515819"/>
    </source>
</evidence>
<dbReference type="RefSeq" id="WP_021985199.1">
    <property type="nucleotide sequence ID" value="NZ_CP060632.1"/>
</dbReference>
<keyword evidence="1" id="KW-1133">Transmembrane helix</keyword>
<sequence>MNKDNKNSGFSLVELIIAIAVLAFLMLAVSSFMGSSVSQTRKEQVDVKLQTQAQETYSLITDTIMQANDIVMVGYTASEQLNFATVGEETSATMAKKFYVKDEATAKALVKDPSLYGITDSVSKADVICFKDIDVDDPIYISYLRIESSVPLDMNLVPGGNPSILSEQVITNSLTGEATKVQCTEQNSKIVYSINDTLVSTFYFENNNMYYGRKYAYMTMSDDEVDMSDSNSKFVHLYNPYLSYVEAKLGAIGVGVAGCTANIDAKNNSVKLDIYYNQSNMTYTTNGRVNPRNSYVLVPKK</sequence>
<keyword evidence="1" id="KW-0472">Membrane</keyword>
<protein>
    <submittedName>
        <fullName evidence="2">Type II secretion system protein</fullName>
    </submittedName>
</protein>